<dbReference type="EMBL" id="SAUN01000001">
    <property type="protein sequence ID" value="RVX44156.1"/>
    <property type="molecule type" value="Genomic_DNA"/>
</dbReference>
<dbReference type="PROSITE" id="PS51725">
    <property type="entry name" value="ABM"/>
    <property type="match status" value="1"/>
</dbReference>
<dbReference type="InterPro" id="IPR011008">
    <property type="entry name" value="Dimeric_a/b-barrel"/>
</dbReference>
<keyword evidence="3" id="KW-1185">Reference proteome</keyword>
<comment type="caution">
    <text evidence="2">The sequence shown here is derived from an EMBL/GenBank/DDBJ whole genome shotgun (WGS) entry which is preliminary data.</text>
</comment>
<gene>
    <name evidence="2" type="ORF">EDD27_6879</name>
</gene>
<feature type="domain" description="ABM" evidence="1">
    <location>
        <begin position="2"/>
        <end position="91"/>
    </location>
</feature>
<keyword evidence="2" id="KW-0560">Oxidoreductase</keyword>
<dbReference type="Pfam" id="PF03992">
    <property type="entry name" value="ABM"/>
    <property type="match status" value="1"/>
</dbReference>
<dbReference type="Proteomes" id="UP000284824">
    <property type="component" value="Unassembled WGS sequence"/>
</dbReference>
<name>A0A438MEK8_9ACTN</name>
<evidence type="ECO:0000313" key="2">
    <source>
        <dbReference type="EMBL" id="RVX44156.1"/>
    </source>
</evidence>
<dbReference type="SUPFAM" id="SSF54909">
    <property type="entry name" value="Dimeric alpha+beta barrel"/>
    <property type="match status" value="1"/>
</dbReference>
<dbReference type="OrthoDB" id="4304335at2"/>
<dbReference type="InterPro" id="IPR007138">
    <property type="entry name" value="ABM_dom"/>
</dbReference>
<proteinExistence type="predicted"/>
<dbReference type="AlphaFoldDB" id="A0A438MEK8"/>
<keyword evidence="2" id="KW-0503">Monooxygenase</keyword>
<protein>
    <submittedName>
        <fullName evidence="2">Heme-degrading monooxygenase HmoA</fullName>
    </submittedName>
</protein>
<accession>A0A438MEK8</accession>
<dbReference type="RefSeq" id="WP_127935978.1">
    <property type="nucleotide sequence ID" value="NZ_SAUN01000001.1"/>
</dbReference>
<evidence type="ECO:0000313" key="3">
    <source>
        <dbReference type="Proteomes" id="UP000284824"/>
    </source>
</evidence>
<dbReference type="GO" id="GO:0004497">
    <property type="term" value="F:monooxygenase activity"/>
    <property type="evidence" value="ECO:0007669"/>
    <property type="project" value="UniProtKB-KW"/>
</dbReference>
<reference evidence="2 3" key="1">
    <citation type="submission" date="2019-01" db="EMBL/GenBank/DDBJ databases">
        <title>Sequencing the genomes of 1000 actinobacteria strains.</title>
        <authorList>
            <person name="Klenk H.-P."/>
        </authorList>
    </citation>
    <scope>NUCLEOTIDE SEQUENCE [LARGE SCALE GENOMIC DNA]</scope>
    <source>
        <strain evidence="2 3">DSM 43925</strain>
    </source>
</reference>
<sequence length="100" mass="11124">MVRVLLWCRVGEADVEAVEAAYHQVSRTLSGTPGLLGNALLRSAVEPDVFAVMSEWESMDAFTAWEQGPSHRDSTAPLRTYQDRGRGRPYELLHTVASYS</sequence>
<dbReference type="Gene3D" id="3.30.70.100">
    <property type="match status" value="1"/>
</dbReference>
<evidence type="ECO:0000259" key="1">
    <source>
        <dbReference type="PROSITE" id="PS51725"/>
    </source>
</evidence>
<organism evidence="2 3">
    <name type="scientific">Nonomuraea polychroma</name>
    <dbReference type="NCBI Taxonomy" id="46176"/>
    <lineage>
        <taxon>Bacteria</taxon>
        <taxon>Bacillati</taxon>
        <taxon>Actinomycetota</taxon>
        <taxon>Actinomycetes</taxon>
        <taxon>Streptosporangiales</taxon>
        <taxon>Streptosporangiaceae</taxon>
        <taxon>Nonomuraea</taxon>
    </lineage>
</organism>